<dbReference type="RefSeq" id="WP_245126939.1">
    <property type="nucleotide sequence ID" value="NZ_CP095064.1"/>
</dbReference>
<protein>
    <submittedName>
        <fullName evidence="1">Uncharacterized protein</fullName>
    </submittedName>
</protein>
<evidence type="ECO:0000313" key="1">
    <source>
        <dbReference type="EMBL" id="UOQ69185.1"/>
    </source>
</evidence>
<gene>
    <name evidence="1" type="ORF">MUN86_26080</name>
</gene>
<geneLocation type="plasmid" evidence="1 2">
    <name>unnamed3</name>
</geneLocation>
<accession>A0ABY4GEG3</accession>
<proteinExistence type="predicted"/>
<sequence length="225" mass="26351">MTSSFYQFWLTGRLSFSDSRSSYRVLVCYGLVLCALLFQPFTAWADEWHVPKTVDYYSADSSYCLRVVPTFVPAKYSRWQTASPKKKRRYTPQDTTLIPCYATLFHRVHQDLVPVWRHELVNPFAPMQALVSNDGRYVVTLDDWYQPGYGENVVVVYDQQGTLRKRATLETLSPYPLDQYRLSITSRWWRCHARFVDNTTLELCFRNELGGKTSKEYVVPELLLI</sequence>
<keyword evidence="2" id="KW-1185">Reference proteome</keyword>
<organism evidence="1 2">
    <name type="scientific">Hymenobacter volaticus</name>
    <dbReference type="NCBI Taxonomy" id="2932254"/>
    <lineage>
        <taxon>Bacteria</taxon>
        <taxon>Pseudomonadati</taxon>
        <taxon>Bacteroidota</taxon>
        <taxon>Cytophagia</taxon>
        <taxon>Cytophagales</taxon>
        <taxon>Hymenobacteraceae</taxon>
        <taxon>Hymenobacter</taxon>
    </lineage>
</organism>
<name>A0ABY4GEG3_9BACT</name>
<reference evidence="1" key="1">
    <citation type="submission" date="2022-04" db="EMBL/GenBank/DDBJ databases">
        <title>Hymenobacter sp. isolated from the air.</title>
        <authorList>
            <person name="Won M."/>
            <person name="Lee C.-M."/>
            <person name="Woen H.-Y."/>
            <person name="Kwon S.-W."/>
        </authorList>
    </citation>
    <scope>NUCLEOTIDE SEQUENCE</scope>
    <source>
        <strain evidence="1">5420S-77</strain>
        <plasmid evidence="1">unnamed3</plasmid>
    </source>
</reference>
<keyword evidence="1" id="KW-0614">Plasmid</keyword>
<evidence type="ECO:0000313" key="2">
    <source>
        <dbReference type="Proteomes" id="UP000830401"/>
    </source>
</evidence>
<dbReference type="Proteomes" id="UP000830401">
    <property type="component" value="Plasmid unnamed3"/>
</dbReference>
<dbReference type="EMBL" id="CP095064">
    <property type="protein sequence ID" value="UOQ69185.1"/>
    <property type="molecule type" value="Genomic_DNA"/>
</dbReference>